<organism evidence="2 4">
    <name type="scientific">Colletotrichum higginsianum (strain IMI 349063)</name>
    <name type="common">Crucifer anthracnose fungus</name>
    <dbReference type="NCBI Taxonomy" id="759273"/>
    <lineage>
        <taxon>Eukaryota</taxon>
        <taxon>Fungi</taxon>
        <taxon>Dikarya</taxon>
        <taxon>Ascomycota</taxon>
        <taxon>Pezizomycotina</taxon>
        <taxon>Sordariomycetes</taxon>
        <taxon>Hypocreomycetidae</taxon>
        <taxon>Glomerellales</taxon>
        <taxon>Glomerellaceae</taxon>
        <taxon>Colletotrichum</taxon>
        <taxon>Colletotrichum destructivum species complex</taxon>
    </lineage>
</organism>
<dbReference type="Proteomes" id="UP000092177">
    <property type="component" value="Unassembled WGS sequence"/>
</dbReference>
<dbReference type="InterPro" id="IPR011009">
    <property type="entry name" value="Kinase-like_dom_sf"/>
</dbReference>
<evidence type="ECO:0000313" key="4">
    <source>
        <dbReference type="Proteomes" id="UP000007174"/>
    </source>
</evidence>
<dbReference type="RefSeq" id="XP_018155007.1">
    <property type="nucleotide sequence ID" value="XM_018305583.1"/>
</dbReference>
<dbReference type="SUPFAM" id="SSF56112">
    <property type="entry name" value="Protein kinase-like (PK-like)"/>
    <property type="match status" value="1"/>
</dbReference>
<dbReference type="PANTHER" id="PTHR21310">
    <property type="entry name" value="AMINOGLYCOSIDE PHOSPHOTRANSFERASE-RELATED-RELATED"/>
    <property type="match status" value="1"/>
</dbReference>
<reference evidence="2" key="1">
    <citation type="submission" date="2011-12" db="EMBL/GenBank/DDBJ databases">
        <title>The genome sequence of Colletotrichum higginsianum IMI 34906.</title>
        <authorList>
            <person name="Ma L.-J."/>
            <person name="O'Connell R."/>
            <person name="van Themaat E.V.L."/>
            <person name="Stueber K."/>
            <person name="Young S.K."/>
            <person name="Zeng Q."/>
            <person name="Gargeya S."/>
            <person name="Fitzgerald M."/>
            <person name="Haas B."/>
            <person name="Abouelleil A."/>
            <person name="Alvarado L."/>
            <person name="Arachchi H.M."/>
            <person name="Berlin A."/>
            <person name="Chapman S.B."/>
            <person name="Gearin G."/>
            <person name="Goldberg J."/>
            <person name="Griggs A."/>
            <person name="Gujja S."/>
            <person name="Hansen M."/>
            <person name="Heiman D."/>
            <person name="Howarth C."/>
            <person name="Larimer J."/>
            <person name="Lui A."/>
            <person name="MacDonald P.J.P."/>
            <person name="McCowen C."/>
            <person name="Montmayeur A."/>
            <person name="Murphy C."/>
            <person name="Neiman D."/>
            <person name="Pearson M."/>
            <person name="Priest M."/>
            <person name="Roberts A."/>
            <person name="Saif S."/>
            <person name="Shea T."/>
            <person name="Sisk P."/>
            <person name="Stolte C."/>
            <person name="Sykes S."/>
            <person name="Wortman J."/>
            <person name="Nusbaum C."/>
            <person name="Birren B."/>
        </authorList>
    </citation>
    <scope>NUCLEOTIDE SEQUENCE</scope>
    <source>
        <strain evidence="2">IMI 349063</strain>
    </source>
</reference>
<evidence type="ECO:0000313" key="3">
    <source>
        <dbReference type="EMBL" id="OBR06489.1"/>
    </source>
</evidence>
<gene>
    <name evidence="2" type="ORF">CH063_12681</name>
    <name evidence="3" type="ORF">CH63R_10609</name>
</gene>
<proteinExistence type="predicted"/>
<feature type="domain" description="Aminoglycoside phosphotransferase" evidence="1">
    <location>
        <begin position="224"/>
        <end position="290"/>
    </location>
</feature>
<reference evidence="5" key="4">
    <citation type="journal article" date="2017" name="BMC Genomics">
        <title>Gapless genome assembly of Colletotrichum higginsianum reveals chromosome structure and association of transposable elements with secondary metabolite gene clusters.</title>
        <authorList>
            <person name="Dallery J.-F."/>
            <person name="Lapalu N."/>
            <person name="Zampounis A."/>
            <person name="Pigne S."/>
            <person name="Luyten I."/>
            <person name="Amselem J."/>
            <person name="Wittenberg A.H.J."/>
            <person name="Zhou S."/>
            <person name="de Queiroz M.V."/>
            <person name="Robin G.P."/>
            <person name="Auger A."/>
            <person name="Hainaut M."/>
            <person name="Henrissat B."/>
            <person name="Kim K.-T."/>
            <person name="Lee Y.-H."/>
            <person name="Lespinet O."/>
            <person name="Schwartz D.C."/>
            <person name="Thon M.R."/>
            <person name="O'Connell R.J."/>
        </authorList>
    </citation>
    <scope>NUCLEOTIDE SEQUENCE [LARGE SCALE GENOMIC DNA]</scope>
    <source>
        <strain evidence="5">IMI 349063</strain>
    </source>
</reference>
<dbReference type="EMBL" id="CACQ02005644">
    <property type="protein sequence ID" value="CCF42783.1"/>
    <property type="molecule type" value="Genomic_DNA"/>
</dbReference>
<dbReference type="HOGENOM" id="CLU_038193_1_0_1"/>
<dbReference type="KEGG" id="chig:CH63R_10609"/>
<dbReference type="OrthoDB" id="4799953at2759"/>
<evidence type="ECO:0000259" key="1">
    <source>
        <dbReference type="Pfam" id="PF01636"/>
    </source>
</evidence>
<dbReference type="Proteomes" id="UP000007174">
    <property type="component" value="Unassembled WGS sequence"/>
</dbReference>
<dbReference type="EMBL" id="LTAN01000007">
    <property type="protein sequence ID" value="OBR06489.1"/>
    <property type="molecule type" value="Genomic_DNA"/>
</dbReference>
<evidence type="ECO:0000313" key="2">
    <source>
        <dbReference type="EMBL" id="CCF42783.1"/>
    </source>
</evidence>
<dbReference type="InterPro" id="IPR051678">
    <property type="entry name" value="AGP_Transferase"/>
</dbReference>
<sequence>MPFRSFHWVCGPCFLFCQSTRTHITSIHQSGLSTPTLFIISHHPSPYFNFTTMATYYSLDNAISAFFETNTTATREQCDAFTLSRAGGQVNPVQIQGTFSYTVTAGTNKSKIFQFRIQDSSIDMEIMNLAKTVHPKLVADCKYHGTIGESRPIHIYEMDNIPGTAYIIARNLSVPQPTDAVSRQRSTVTDLASFFAQSWNNSQHLSQDNIDTLRREFSSKFELLTRSLPHRFASNLSRVRQVLPSLFSGTLPFVLSHGDLCEMNLLVNSKTGNITGIVDWAEAAILPFGFSLWGFENVLGYMDSEGWHYYDNRRELEDLFWQTFLEEARNASEVDLQFIRAARMIGLFCRYGFIVEGKVVKGVVDLSDASSLAYLDAFCTIDDWAPGAQAGSFALA</sequence>
<dbReference type="Gene3D" id="3.90.1200.10">
    <property type="match status" value="1"/>
</dbReference>
<evidence type="ECO:0000313" key="5">
    <source>
        <dbReference type="Proteomes" id="UP000092177"/>
    </source>
</evidence>
<dbReference type="PANTHER" id="PTHR21310:SF59">
    <property type="entry name" value="AMINOGLYCOSIDE PHOSPHOTRANSFERASE DOMAIN-CONTAINING PROTEIN"/>
    <property type="match status" value="1"/>
</dbReference>
<dbReference type="STRING" id="759273.H1VRC7"/>
<reference evidence="4" key="2">
    <citation type="journal article" date="2012" name="Nat. Genet.">
        <title>Lifestyle transitions in plant pathogenic Colletotrichum fungi deciphered by genome and transcriptome analyses.</title>
        <authorList>
            <person name="O'Connell R.J."/>
            <person name="Thon M.R."/>
            <person name="Hacquard S."/>
            <person name="Amyotte S.G."/>
            <person name="Kleemann J."/>
            <person name="Torres M.F."/>
            <person name="Damm U."/>
            <person name="Buiate E.A."/>
            <person name="Epstein L."/>
            <person name="Alkan N."/>
            <person name="Altmueller J."/>
            <person name="Alvarado-Balderrama L."/>
            <person name="Bauser C.A."/>
            <person name="Becker C."/>
            <person name="Birren B.W."/>
            <person name="Chen Z."/>
            <person name="Choi J."/>
            <person name="Crouch J.A."/>
            <person name="Duvick J.P."/>
            <person name="Farman M.A."/>
            <person name="Gan P."/>
            <person name="Heiman D."/>
            <person name="Henrissat B."/>
            <person name="Howard R.J."/>
            <person name="Kabbage M."/>
            <person name="Koch C."/>
            <person name="Kracher B."/>
            <person name="Kubo Y."/>
            <person name="Law A.D."/>
            <person name="Lebrun M.-H."/>
            <person name="Lee Y.-H."/>
            <person name="Miyara I."/>
            <person name="Moore N."/>
            <person name="Neumann U."/>
            <person name="Nordstroem K."/>
            <person name="Panaccione D.G."/>
            <person name="Panstruga R."/>
            <person name="Place M."/>
            <person name="Proctor R.H."/>
            <person name="Prusky D."/>
            <person name="Rech G."/>
            <person name="Reinhardt R."/>
            <person name="Rollins J.A."/>
            <person name="Rounsley S."/>
            <person name="Schardl C.L."/>
            <person name="Schwartz D.C."/>
            <person name="Shenoy N."/>
            <person name="Shirasu K."/>
            <person name="Sikhakolli U.R."/>
            <person name="Stueber K."/>
            <person name="Sukno S.A."/>
            <person name="Sweigard J.A."/>
            <person name="Takano Y."/>
            <person name="Takahara H."/>
            <person name="Trail F."/>
            <person name="van der Does H.C."/>
            <person name="Voll L.M."/>
            <person name="Will I."/>
            <person name="Young S."/>
            <person name="Zeng Q."/>
            <person name="Zhang J."/>
            <person name="Zhou S."/>
            <person name="Dickman M.B."/>
            <person name="Schulze-Lefert P."/>
            <person name="Ver Loren van Themaat E."/>
            <person name="Ma L.-J."/>
            <person name="Vaillancourt L.J."/>
        </authorList>
    </citation>
    <scope>NUCLEOTIDE SEQUENCE [LARGE SCALE GENOMIC DNA]</scope>
    <source>
        <strain evidence="4">IMI 349063</strain>
    </source>
</reference>
<reference evidence="3" key="3">
    <citation type="submission" date="2016-02" db="EMBL/GenBank/DDBJ databases">
        <title>Resequencing and annotation of the Colletotrichum higginsianum genome.</title>
        <authorList>
            <person name="O'Connell R."/>
            <person name="Zambounis A."/>
            <person name="Thon M."/>
            <person name="Dallery J.-F."/>
        </authorList>
    </citation>
    <scope>NUCLEOTIDE SEQUENCE [LARGE SCALE GENOMIC DNA]</scope>
    <source>
        <strain evidence="3">IMI 349063</strain>
    </source>
</reference>
<dbReference type="eggNOG" id="ENOG502SN14">
    <property type="taxonomic scope" value="Eukaryota"/>
</dbReference>
<dbReference type="AlphaFoldDB" id="H1VRC7"/>
<keyword evidence="5" id="KW-1185">Reference proteome</keyword>
<accession>H1VRC7</accession>
<name>H1VRC7_COLHI</name>
<dbReference type="GeneID" id="28869690"/>
<protein>
    <submittedName>
        <fullName evidence="3">Mus38-like protein</fullName>
    </submittedName>
</protein>
<dbReference type="Pfam" id="PF01636">
    <property type="entry name" value="APH"/>
    <property type="match status" value="1"/>
</dbReference>
<dbReference type="InterPro" id="IPR002575">
    <property type="entry name" value="Aminoglycoside_PTrfase"/>
</dbReference>
<dbReference type="VEuPathDB" id="FungiDB:CH63R_10609"/>